<name>A0A3M6UCT1_POCDA</name>
<organism evidence="2 3">
    <name type="scientific">Pocillopora damicornis</name>
    <name type="common">Cauliflower coral</name>
    <name type="synonym">Millepora damicornis</name>
    <dbReference type="NCBI Taxonomy" id="46731"/>
    <lineage>
        <taxon>Eukaryota</taxon>
        <taxon>Metazoa</taxon>
        <taxon>Cnidaria</taxon>
        <taxon>Anthozoa</taxon>
        <taxon>Hexacorallia</taxon>
        <taxon>Scleractinia</taxon>
        <taxon>Astrocoeniina</taxon>
        <taxon>Pocilloporidae</taxon>
        <taxon>Pocillopora</taxon>
    </lineage>
</organism>
<dbReference type="AlphaFoldDB" id="A0A3M6UCT1"/>
<keyword evidence="3" id="KW-1185">Reference proteome</keyword>
<proteinExistence type="predicted"/>
<dbReference type="OrthoDB" id="5956265at2759"/>
<gene>
    <name evidence="2" type="ORF">pdam_00011354</name>
</gene>
<dbReference type="EMBL" id="RCHS01001803">
    <property type="protein sequence ID" value="RMX51366.1"/>
    <property type="molecule type" value="Genomic_DNA"/>
</dbReference>
<sequence length="434" mass="48314">MSEQGFSLDHSDWPANLYICHLSMATISRKDQAWLQTGWERNQGRSSQMRHYRSPAPSQKGASKNSILQCNKMSVKAKQVDDKARQIRLKYGKSNLERELNKKKGIDMTPFVTKVQIRKTLERNKVTSAGRAGATIGVIIETPHMSDDETIGENNSTSSLETVGGNEKGEQDAMLSDDIIVMQGKEDKQQDDYVQNLIKCLTRRLKDPFEASRTHIPPTRPIAAYARPTKGEIALSVKGPVILAPVSKVVKTTGERDSLDRPSRFNTRSLPEFAGSRTERAHTRPISSVSDSVVVTGRKLNNVNRAWLGCEHAQNNSFNPKNPLCSSCRAAGGSNSDTRATYERAKSALPREGIRQIKNDGRLPQLDIRQTPSQSLRKFDKTHSASPKRNQRARNGMISPFELQVHLNELTSFDYGSPVPPPSMSNSDDEEDTS</sequence>
<comment type="caution">
    <text evidence="2">The sequence shown here is derived from an EMBL/GenBank/DDBJ whole genome shotgun (WGS) entry which is preliminary data.</text>
</comment>
<feature type="region of interest" description="Disordered" evidence="1">
    <location>
        <begin position="254"/>
        <end position="287"/>
    </location>
</feature>
<evidence type="ECO:0000313" key="2">
    <source>
        <dbReference type="EMBL" id="RMX51366.1"/>
    </source>
</evidence>
<protein>
    <submittedName>
        <fullName evidence="2">Uncharacterized protein</fullName>
    </submittedName>
</protein>
<evidence type="ECO:0000313" key="3">
    <source>
        <dbReference type="Proteomes" id="UP000275408"/>
    </source>
</evidence>
<feature type="region of interest" description="Disordered" evidence="1">
    <location>
        <begin position="146"/>
        <end position="169"/>
    </location>
</feature>
<feature type="region of interest" description="Disordered" evidence="1">
    <location>
        <begin position="412"/>
        <end position="434"/>
    </location>
</feature>
<evidence type="ECO:0000256" key="1">
    <source>
        <dbReference type="SAM" id="MobiDB-lite"/>
    </source>
</evidence>
<feature type="compositionally biased region" description="Polar residues" evidence="1">
    <location>
        <begin position="56"/>
        <end position="65"/>
    </location>
</feature>
<feature type="region of interest" description="Disordered" evidence="1">
    <location>
        <begin position="359"/>
        <end position="396"/>
    </location>
</feature>
<feature type="compositionally biased region" description="Basic and acidic residues" evidence="1">
    <location>
        <begin position="254"/>
        <end position="263"/>
    </location>
</feature>
<reference evidence="2 3" key="1">
    <citation type="journal article" date="2018" name="Sci. Rep.">
        <title>Comparative analysis of the Pocillopora damicornis genome highlights role of immune system in coral evolution.</title>
        <authorList>
            <person name="Cunning R."/>
            <person name="Bay R.A."/>
            <person name="Gillette P."/>
            <person name="Baker A.C."/>
            <person name="Traylor-Knowles N."/>
        </authorList>
    </citation>
    <scope>NUCLEOTIDE SEQUENCE [LARGE SCALE GENOMIC DNA]</scope>
    <source>
        <strain evidence="2">RSMAS</strain>
        <tissue evidence="2">Whole animal</tissue>
    </source>
</reference>
<dbReference type="Proteomes" id="UP000275408">
    <property type="component" value="Unassembled WGS sequence"/>
</dbReference>
<feature type="compositionally biased region" description="Polar residues" evidence="1">
    <location>
        <begin position="152"/>
        <end position="161"/>
    </location>
</feature>
<feature type="region of interest" description="Disordered" evidence="1">
    <location>
        <begin position="41"/>
        <end position="65"/>
    </location>
</feature>
<accession>A0A3M6UCT1</accession>